<dbReference type="GO" id="GO:0016020">
    <property type="term" value="C:membrane"/>
    <property type="evidence" value="ECO:0007669"/>
    <property type="project" value="UniProtKB-SubCell"/>
</dbReference>
<feature type="transmembrane region" description="Helical" evidence="10">
    <location>
        <begin position="436"/>
        <end position="459"/>
    </location>
</feature>
<keyword evidence="13" id="KW-1185">Reference proteome</keyword>
<comment type="subcellular location">
    <subcellularLocation>
        <location evidence="2">Membrane</location>
        <topology evidence="2">Multi-pass membrane protein</topology>
    </subcellularLocation>
    <subcellularLocation>
        <location evidence="1">Nucleus</location>
    </subcellularLocation>
</comment>
<evidence type="ECO:0000256" key="4">
    <source>
        <dbReference type="ARBA" id="ARBA00022448"/>
    </source>
</evidence>
<dbReference type="Pfam" id="PF06027">
    <property type="entry name" value="SLC35F"/>
    <property type="match status" value="1"/>
</dbReference>
<feature type="region of interest" description="Disordered" evidence="9">
    <location>
        <begin position="96"/>
        <end position="115"/>
    </location>
</feature>
<dbReference type="GO" id="GO:0005634">
    <property type="term" value="C:nucleus"/>
    <property type="evidence" value="ECO:0007669"/>
    <property type="project" value="UniProtKB-SubCell"/>
</dbReference>
<dbReference type="GO" id="GO:0046982">
    <property type="term" value="F:protein heterodimerization activity"/>
    <property type="evidence" value="ECO:0007669"/>
    <property type="project" value="InterPro"/>
</dbReference>
<evidence type="ECO:0000256" key="2">
    <source>
        <dbReference type="ARBA" id="ARBA00004141"/>
    </source>
</evidence>
<dbReference type="Proteomes" id="UP001445335">
    <property type="component" value="Unassembled WGS sequence"/>
</dbReference>
<feature type="domain" description="Transcription factor CBF/NF-Y/archaeal histone" evidence="11">
    <location>
        <begin position="5"/>
        <end position="70"/>
    </location>
</feature>
<dbReference type="EMBL" id="JALJOU010000059">
    <property type="protein sequence ID" value="KAK9827304.1"/>
    <property type="molecule type" value="Genomic_DNA"/>
</dbReference>
<evidence type="ECO:0000256" key="3">
    <source>
        <dbReference type="ARBA" id="ARBA00007863"/>
    </source>
</evidence>
<reference evidence="12 13" key="1">
    <citation type="journal article" date="2024" name="Nat. Commun.">
        <title>Phylogenomics reveals the evolutionary origins of lichenization in chlorophyte algae.</title>
        <authorList>
            <person name="Puginier C."/>
            <person name="Libourel C."/>
            <person name="Otte J."/>
            <person name="Skaloud P."/>
            <person name="Haon M."/>
            <person name="Grisel S."/>
            <person name="Petersen M."/>
            <person name="Berrin J.G."/>
            <person name="Delaux P.M."/>
            <person name="Dal Grande F."/>
            <person name="Keller J."/>
        </authorList>
    </citation>
    <scope>NUCLEOTIDE SEQUENCE [LARGE SCALE GENOMIC DNA]</scope>
    <source>
        <strain evidence="12 13">SAG 245.80</strain>
    </source>
</reference>
<comment type="caution">
    <text evidence="12">The sequence shown here is derived from an EMBL/GenBank/DDBJ whole genome shotgun (WGS) entry which is preliminary data.</text>
</comment>
<dbReference type="InterPro" id="IPR003958">
    <property type="entry name" value="CBFA_NFYB_domain"/>
</dbReference>
<organism evidence="12 13">
    <name type="scientific">Elliptochloris bilobata</name>
    <dbReference type="NCBI Taxonomy" id="381761"/>
    <lineage>
        <taxon>Eukaryota</taxon>
        <taxon>Viridiplantae</taxon>
        <taxon>Chlorophyta</taxon>
        <taxon>core chlorophytes</taxon>
        <taxon>Trebouxiophyceae</taxon>
        <taxon>Trebouxiophyceae incertae sedis</taxon>
        <taxon>Elliptochloris clade</taxon>
        <taxon>Elliptochloris</taxon>
    </lineage>
</organism>
<evidence type="ECO:0000256" key="9">
    <source>
        <dbReference type="SAM" id="MobiDB-lite"/>
    </source>
</evidence>
<evidence type="ECO:0000256" key="7">
    <source>
        <dbReference type="ARBA" id="ARBA00023136"/>
    </source>
</evidence>
<feature type="transmembrane region" description="Helical" evidence="10">
    <location>
        <begin position="260"/>
        <end position="280"/>
    </location>
</feature>
<dbReference type="InterPro" id="IPR037185">
    <property type="entry name" value="EmrE-like"/>
</dbReference>
<dbReference type="CDD" id="cd22905">
    <property type="entry name" value="HFD_Dr1"/>
    <property type="match status" value="1"/>
</dbReference>
<dbReference type="Gene3D" id="1.10.20.10">
    <property type="entry name" value="Histone, subunit A"/>
    <property type="match status" value="1"/>
</dbReference>
<dbReference type="InterPro" id="IPR009072">
    <property type="entry name" value="Histone-fold"/>
</dbReference>
<dbReference type="SUPFAM" id="SSF103481">
    <property type="entry name" value="Multidrug resistance efflux transporter EmrE"/>
    <property type="match status" value="1"/>
</dbReference>
<keyword evidence="6 10" id="KW-1133">Transmembrane helix</keyword>
<keyword evidence="7 10" id="KW-0472">Membrane</keyword>
<gene>
    <name evidence="12" type="ORF">WJX81_002644</name>
</gene>
<feature type="transmembrane region" description="Helical" evidence="10">
    <location>
        <begin position="345"/>
        <end position="365"/>
    </location>
</feature>
<evidence type="ECO:0000256" key="1">
    <source>
        <dbReference type="ARBA" id="ARBA00004123"/>
    </source>
</evidence>
<feature type="transmembrane region" description="Helical" evidence="10">
    <location>
        <begin position="175"/>
        <end position="193"/>
    </location>
</feature>
<dbReference type="AlphaFoldDB" id="A0AAW1R114"/>
<accession>A0AAW1R114</accession>
<dbReference type="GO" id="GO:0022857">
    <property type="term" value="F:transmembrane transporter activity"/>
    <property type="evidence" value="ECO:0007669"/>
    <property type="project" value="InterPro"/>
</dbReference>
<keyword evidence="4" id="KW-0813">Transport</keyword>
<evidence type="ECO:0000313" key="13">
    <source>
        <dbReference type="Proteomes" id="UP001445335"/>
    </source>
</evidence>
<keyword evidence="5 10" id="KW-0812">Transmembrane</keyword>
<dbReference type="PANTHER" id="PTHR23051">
    <property type="entry name" value="SOLUTE CARRIER FAMILY 35, MEMBER F5"/>
    <property type="match status" value="1"/>
</dbReference>
<evidence type="ECO:0000256" key="8">
    <source>
        <dbReference type="ARBA" id="ARBA00023242"/>
    </source>
</evidence>
<dbReference type="FunFam" id="1.10.20.10:FF:000019">
    <property type="entry name" value="Negative cofactor 2 beta"/>
    <property type="match status" value="1"/>
</dbReference>
<keyword evidence="8" id="KW-0539">Nucleus</keyword>
<sequence>MEGEASLPKATLQKYVREVLPPDVRIASDAFDLIVECCTEFVQLVSSEANDVSEKEKKTTITPEHVLAALQQLGFSEFQEDLQAFYGDVKESNVQQGLQRKGSRKTGAEKSGLSEEQQIALQRKLFAEARARTSGLAGARERAVGIVFIFLVAVIWVLASFLVQEVEAEGLSPFALTYIANSLFMIYLPVYFFKQKVQQHRKALARRQTDSESSAVPAANAASEEESFVLVDAPGSEEQAIPAKVVAAAPHVKLSVRQTFNAALLVAPMWFIAQLCFNYSLATTTVTSNTILASTSSLFTYVLSCALMLEAFTAFKLMAILVCITGTAMVTLADARNASSKPGSVGGDLLVLLSGVAYAGYTVAIRMLLRDDGSASMMLFFGFVGALNAACLAPVLLGLQLARQVDVLGLSARVLLLTITKGLFDNVLSDYLWARAVLLVGPTVATVGLSAQVPLAVLLDLLFTHPAWLQNAAAAALMILGATLVLAGFFGVAI</sequence>
<feature type="transmembrane region" description="Helical" evidence="10">
    <location>
        <begin position="143"/>
        <end position="163"/>
    </location>
</feature>
<dbReference type="SUPFAM" id="SSF47113">
    <property type="entry name" value="Histone-fold"/>
    <property type="match status" value="1"/>
</dbReference>
<dbReference type="Pfam" id="PF00808">
    <property type="entry name" value="CBFD_NFYB_HMF"/>
    <property type="match status" value="1"/>
</dbReference>
<evidence type="ECO:0000259" key="11">
    <source>
        <dbReference type="Pfam" id="PF00808"/>
    </source>
</evidence>
<evidence type="ECO:0000256" key="10">
    <source>
        <dbReference type="SAM" id="Phobius"/>
    </source>
</evidence>
<feature type="transmembrane region" description="Helical" evidence="10">
    <location>
        <begin position="377"/>
        <end position="401"/>
    </location>
</feature>
<dbReference type="InterPro" id="IPR009262">
    <property type="entry name" value="SLC35_F1/F2/F6"/>
</dbReference>
<feature type="transmembrane region" description="Helical" evidence="10">
    <location>
        <begin position="471"/>
        <end position="493"/>
    </location>
</feature>
<comment type="similarity">
    <text evidence="3">Belongs to the SLC35F solute transporter family.</text>
</comment>
<dbReference type="PANTHER" id="PTHR23051:SF0">
    <property type="entry name" value="SOLUTE CARRIER FAMILY 35 MEMBER F5"/>
    <property type="match status" value="1"/>
</dbReference>
<name>A0AAW1R114_9CHLO</name>
<evidence type="ECO:0000313" key="12">
    <source>
        <dbReference type="EMBL" id="KAK9827304.1"/>
    </source>
</evidence>
<evidence type="ECO:0000256" key="6">
    <source>
        <dbReference type="ARBA" id="ARBA00022989"/>
    </source>
</evidence>
<protein>
    <recommendedName>
        <fullName evidence="11">Transcription factor CBF/NF-Y/archaeal histone domain-containing protein</fullName>
    </recommendedName>
</protein>
<evidence type="ECO:0000256" key="5">
    <source>
        <dbReference type="ARBA" id="ARBA00022692"/>
    </source>
</evidence>
<proteinExistence type="inferred from homology"/>